<feature type="domain" description="Ketopantoate reductase N-terminal" evidence="5">
    <location>
        <begin position="3"/>
        <end position="151"/>
    </location>
</feature>
<name>A0ABR9HGE1_9ACTN</name>
<evidence type="ECO:0000313" key="7">
    <source>
        <dbReference type="EMBL" id="MBE1458097.1"/>
    </source>
</evidence>
<organism evidence="7 8">
    <name type="scientific">Nocardiopsis terrae</name>
    <dbReference type="NCBI Taxonomy" id="372655"/>
    <lineage>
        <taxon>Bacteria</taxon>
        <taxon>Bacillati</taxon>
        <taxon>Actinomycetota</taxon>
        <taxon>Actinomycetes</taxon>
        <taxon>Streptosporangiales</taxon>
        <taxon>Nocardiopsidaceae</taxon>
        <taxon>Nocardiopsis</taxon>
    </lineage>
</organism>
<dbReference type="Proteomes" id="UP000598217">
    <property type="component" value="Unassembled WGS sequence"/>
</dbReference>
<evidence type="ECO:0000256" key="1">
    <source>
        <dbReference type="ARBA" id="ARBA00007870"/>
    </source>
</evidence>
<evidence type="ECO:0000256" key="2">
    <source>
        <dbReference type="ARBA" id="ARBA00022857"/>
    </source>
</evidence>
<comment type="caution">
    <text evidence="7">The sequence shown here is derived from an EMBL/GenBank/DDBJ whole genome shotgun (WGS) entry which is preliminary data.</text>
</comment>
<comment type="function">
    <text evidence="4">Catalyzes the NADPH-dependent reduction of ketopantoate into pantoic acid.</text>
</comment>
<keyword evidence="4" id="KW-0566">Pantothenate biosynthesis</keyword>
<dbReference type="InterPro" id="IPR008927">
    <property type="entry name" value="6-PGluconate_DH-like_C_sf"/>
</dbReference>
<dbReference type="PANTHER" id="PTHR21708:SF26">
    <property type="entry name" value="2-DEHYDROPANTOATE 2-REDUCTASE"/>
    <property type="match status" value="1"/>
</dbReference>
<dbReference type="SUPFAM" id="SSF51735">
    <property type="entry name" value="NAD(P)-binding Rossmann-fold domains"/>
    <property type="match status" value="1"/>
</dbReference>
<dbReference type="EC" id="1.1.1.169" evidence="4"/>
<dbReference type="Pfam" id="PF08546">
    <property type="entry name" value="ApbA_C"/>
    <property type="match status" value="1"/>
</dbReference>
<dbReference type="RefSeq" id="WP_191270287.1">
    <property type="nucleotide sequence ID" value="NZ_BMXJ01000003.1"/>
</dbReference>
<gene>
    <name evidence="7" type="ORF">H4W79_002311</name>
</gene>
<comment type="pathway">
    <text evidence="4">Cofactor biosynthesis; (R)-pantothenate biosynthesis; (R)-pantoate from 3-methyl-2-oxobutanoate: step 2/2.</text>
</comment>
<dbReference type="Pfam" id="PF02558">
    <property type="entry name" value="ApbA"/>
    <property type="match status" value="1"/>
</dbReference>
<dbReference type="SUPFAM" id="SSF48179">
    <property type="entry name" value="6-phosphogluconate dehydrogenase C-terminal domain-like"/>
    <property type="match status" value="1"/>
</dbReference>
<dbReference type="InterPro" id="IPR013752">
    <property type="entry name" value="KPA_reductase"/>
</dbReference>
<comment type="similarity">
    <text evidence="1 4">Belongs to the ketopantoate reductase family.</text>
</comment>
<dbReference type="InterPro" id="IPR051402">
    <property type="entry name" value="KPR-Related"/>
</dbReference>
<evidence type="ECO:0000256" key="4">
    <source>
        <dbReference type="RuleBase" id="RU362068"/>
    </source>
</evidence>
<keyword evidence="3 4" id="KW-0560">Oxidoreductase</keyword>
<dbReference type="InterPro" id="IPR003710">
    <property type="entry name" value="ApbA"/>
</dbReference>
<dbReference type="InterPro" id="IPR013328">
    <property type="entry name" value="6PGD_dom2"/>
</dbReference>
<proteinExistence type="inferred from homology"/>
<evidence type="ECO:0000256" key="3">
    <source>
        <dbReference type="ARBA" id="ARBA00023002"/>
    </source>
</evidence>
<accession>A0ABR9HGE1</accession>
<keyword evidence="2 4" id="KW-0521">NADP</keyword>
<dbReference type="GO" id="GO:0008677">
    <property type="term" value="F:2-dehydropantoate 2-reductase activity"/>
    <property type="evidence" value="ECO:0007669"/>
    <property type="project" value="UniProtKB-EC"/>
</dbReference>
<dbReference type="InterPro" id="IPR036291">
    <property type="entry name" value="NAD(P)-bd_dom_sf"/>
</dbReference>
<evidence type="ECO:0000259" key="5">
    <source>
        <dbReference type="Pfam" id="PF02558"/>
    </source>
</evidence>
<dbReference type="EMBL" id="JADBDY010000001">
    <property type="protein sequence ID" value="MBE1458097.1"/>
    <property type="molecule type" value="Genomic_DNA"/>
</dbReference>
<dbReference type="InterPro" id="IPR013332">
    <property type="entry name" value="KPR_N"/>
</dbReference>
<dbReference type="PANTHER" id="PTHR21708">
    <property type="entry name" value="PROBABLE 2-DEHYDROPANTOATE 2-REDUCTASE"/>
    <property type="match status" value="1"/>
</dbReference>
<dbReference type="NCBIfam" id="TIGR00745">
    <property type="entry name" value="apbA_panE"/>
    <property type="match status" value="1"/>
</dbReference>
<evidence type="ECO:0000313" key="8">
    <source>
        <dbReference type="Proteomes" id="UP000598217"/>
    </source>
</evidence>
<evidence type="ECO:0000259" key="6">
    <source>
        <dbReference type="Pfam" id="PF08546"/>
    </source>
</evidence>
<sequence>MRILVVGAGAVGGYFGAKLVRAGRDVDFLARPARAELLNGHGLDIHTLDGRTENVPVRAVTADRLTPDYDLVIVSVKSYGLDGAVDDLAAAVGPDTVVLPFLNGMRHLDVLTGRFGPDRVYGGVCMVMTRLDERGGIVEVGRISELVYGPLSDSPVVGPDRVHTALEGAGFTARSAEDIRQEMWDKWIFLASLGAVTCLMRAPIGRVNRAPGGAEFSAGMLAEAVAVATAAGHPPGERILEFANDVVSDTERDTSTSMYWDLTHDNPVEGDHIVGDLVARGRALGVPTPLFSLAHTHLSVYSAARG</sequence>
<dbReference type="Gene3D" id="3.40.50.720">
    <property type="entry name" value="NAD(P)-binding Rossmann-like Domain"/>
    <property type="match status" value="1"/>
</dbReference>
<feature type="domain" description="Ketopantoate reductase C-terminal" evidence="6">
    <location>
        <begin position="178"/>
        <end position="298"/>
    </location>
</feature>
<reference evidence="7 8" key="1">
    <citation type="submission" date="2020-10" db="EMBL/GenBank/DDBJ databases">
        <title>Sequencing the genomes of 1000 actinobacteria strains.</title>
        <authorList>
            <person name="Klenk H.-P."/>
        </authorList>
    </citation>
    <scope>NUCLEOTIDE SEQUENCE [LARGE SCALE GENOMIC DNA]</scope>
    <source>
        <strain evidence="7 8">DSM 45157</strain>
    </source>
</reference>
<comment type="catalytic activity">
    <reaction evidence="4">
        <text>(R)-pantoate + NADP(+) = 2-dehydropantoate + NADPH + H(+)</text>
        <dbReference type="Rhea" id="RHEA:16233"/>
        <dbReference type="ChEBI" id="CHEBI:11561"/>
        <dbReference type="ChEBI" id="CHEBI:15378"/>
        <dbReference type="ChEBI" id="CHEBI:15980"/>
        <dbReference type="ChEBI" id="CHEBI:57783"/>
        <dbReference type="ChEBI" id="CHEBI:58349"/>
        <dbReference type="EC" id="1.1.1.169"/>
    </reaction>
</comment>
<dbReference type="Gene3D" id="1.10.1040.10">
    <property type="entry name" value="N-(1-d-carboxylethyl)-l-norvaline Dehydrogenase, domain 2"/>
    <property type="match status" value="1"/>
</dbReference>
<keyword evidence="8" id="KW-1185">Reference proteome</keyword>
<protein>
    <recommendedName>
        <fullName evidence="4">2-dehydropantoate 2-reductase</fullName>
        <ecNumber evidence="4">1.1.1.169</ecNumber>
    </recommendedName>
    <alternativeName>
        <fullName evidence="4">Ketopantoate reductase</fullName>
    </alternativeName>
</protein>